<dbReference type="PANTHER" id="PTHR45023">
    <property type="match status" value="1"/>
</dbReference>
<sequence>MLMGKWTSMNRDVKKFNSLVEEMLVMSGENDEDWLTMVQILFKTHTGSDFKHNSAWLFLKDKHKWKNPESTLARKNRFRVTDEEPEHFGEDTLPRIPRV</sequence>
<comment type="caution">
    <text evidence="1">The sequence shown here is derived from an EMBL/GenBank/DDBJ whole genome shotgun (WGS) entry which is preliminary data.</text>
</comment>
<reference evidence="1" key="1">
    <citation type="journal article" date="2019" name="Sci. Rep.">
        <title>Draft genome of Tanacetum cinerariifolium, the natural source of mosquito coil.</title>
        <authorList>
            <person name="Yamashiro T."/>
            <person name="Shiraishi A."/>
            <person name="Satake H."/>
            <person name="Nakayama K."/>
        </authorList>
    </citation>
    <scope>NUCLEOTIDE SEQUENCE</scope>
</reference>
<name>A0A6L2M8Q0_TANCI</name>
<dbReference type="EMBL" id="BKCJ010006105">
    <property type="protein sequence ID" value="GEU70403.1"/>
    <property type="molecule type" value="Genomic_DNA"/>
</dbReference>
<organism evidence="1">
    <name type="scientific">Tanacetum cinerariifolium</name>
    <name type="common">Dalmatian daisy</name>
    <name type="synonym">Chrysanthemum cinerariifolium</name>
    <dbReference type="NCBI Taxonomy" id="118510"/>
    <lineage>
        <taxon>Eukaryota</taxon>
        <taxon>Viridiplantae</taxon>
        <taxon>Streptophyta</taxon>
        <taxon>Embryophyta</taxon>
        <taxon>Tracheophyta</taxon>
        <taxon>Spermatophyta</taxon>
        <taxon>Magnoliopsida</taxon>
        <taxon>eudicotyledons</taxon>
        <taxon>Gunneridae</taxon>
        <taxon>Pentapetalae</taxon>
        <taxon>asterids</taxon>
        <taxon>campanulids</taxon>
        <taxon>Asterales</taxon>
        <taxon>Asteraceae</taxon>
        <taxon>Asteroideae</taxon>
        <taxon>Anthemideae</taxon>
        <taxon>Anthemidinae</taxon>
        <taxon>Tanacetum</taxon>
    </lineage>
</organism>
<protein>
    <submittedName>
        <fullName evidence="1">Uncharacterized protein</fullName>
    </submittedName>
</protein>
<accession>A0A6L2M8Q0</accession>
<evidence type="ECO:0000313" key="1">
    <source>
        <dbReference type="EMBL" id="GEU70403.1"/>
    </source>
</evidence>
<dbReference type="AlphaFoldDB" id="A0A6L2M8Q0"/>
<proteinExistence type="predicted"/>
<dbReference type="PANTHER" id="PTHR45023:SF4">
    <property type="entry name" value="GLYCINE-RICH PROTEIN-RELATED"/>
    <property type="match status" value="1"/>
</dbReference>
<gene>
    <name evidence="1" type="ORF">Tci_042381</name>
</gene>